<dbReference type="GeneID" id="8106896"/>
<gene>
    <name evidence="1" type="ORF">TSTA_108320</name>
</gene>
<dbReference type="RefSeq" id="XP_002488400.1">
    <property type="nucleotide sequence ID" value="XM_002488355.1"/>
</dbReference>
<dbReference type="OMA" id="SEAHIWR"/>
<accession>B8MUE0</accession>
<dbReference type="AlphaFoldDB" id="B8MUE0"/>
<dbReference type="InParanoid" id="B8MUE0"/>
<dbReference type="EMBL" id="EQ962661">
    <property type="protein sequence ID" value="EED11644.1"/>
    <property type="molecule type" value="Genomic_DNA"/>
</dbReference>
<dbReference type="HOGENOM" id="CLU_040458_0_0_1"/>
<proteinExistence type="predicted"/>
<sequence length="309" mass="35890">MLQQDIKNWARSYALSDISTLQITDRGKNNVISKLDSYFRYRDWETLVSGTKGYVRKLLPRILVEALLAKDIFENIFGNPFFCFDEETKQEEQSRSSFGTQLLELYHEMQKVDKARAHVWRSDTLRLLNTPTESGLESGLTSKVQEAKIRLKNGRAHPFRFPGPEPSLTSKMRESRKRVSMKRAEDFLQGPVQSLRGKLNNECEKSLAEIYIWAAELAALLWTERAYMTIDRLPRLDVFSMKSPEMLAHPSHQIYEKYEKDDRLDQNNILLVVYPLVSAFGYDDGDSYDQDTVWAEGIVLIEDRLVTQY</sequence>
<reference evidence="2" key="1">
    <citation type="journal article" date="2015" name="Genome Announc.">
        <title>Genome sequence of the AIDS-associated pathogen Penicillium marneffei (ATCC18224) and its near taxonomic relative Talaromyces stipitatus (ATCC10500).</title>
        <authorList>
            <person name="Nierman W.C."/>
            <person name="Fedorova-Abrams N.D."/>
            <person name="Andrianopoulos A."/>
        </authorList>
    </citation>
    <scope>NUCLEOTIDE SEQUENCE [LARGE SCALE GENOMIC DNA]</scope>
    <source>
        <strain evidence="2">ATCC 10500 / CBS 375.48 / QM 6759 / NRRL 1006</strain>
    </source>
</reference>
<evidence type="ECO:0000313" key="1">
    <source>
        <dbReference type="EMBL" id="EED11644.1"/>
    </source>
</evidence>
<protein>
    <submittedName>
        <fullName evidence="1">Uncharacterized protein</fullName>
    </submittedName>
</protein>
<organism evidence="1 2">
    <name type="scientific">Talaromyces stipitatus (strain ATCC 10500 / CBS 375.48 / QM 6759 / NRRL 1006)</name>
    <name type="common">Penicillium stipitatum</name>
    <dbReference type="NCBI Taxonomy" id="441959"/>
    <lineage>
        <taxon>Eukaryota</taxon>
        <taxon>Fungi</taxon>
        <taxon>Dikarya</taxon>
        <taxon>Ascomycota</taxon>
        <taxon>Pezizomycotina</taxon>
        <taxon>Eurotiomycetes</taxon>
        <taxon>Eurotiomycetidae</taxon>
        <taxon>Eurotiales</taxon>
        <taxon>Trichocomaceae</taxon>
        <taxon>Talaromyces</taxon>
        <taxon>Talaromyces sect. Talaromyces</taxon>
    </lineage>
</organism>
<keyword evidence="2" id="KW-1185">Reference proteome</keyword>
<dbReference type="eggNOG" id="ENOG502S6BE">
    <property type="taxonomic scope" value="Eukaryota"/>
</dbReference>
<dbReference type="Proteomes" id="UP000001745">
    <property type="component" value="Unassembled WGS sequence"/>
</dbReference>
<evidence type="ECO:0000313" key="2">
    <source>
        <dbReference type="Proteomes" id="UP000001745"/>
    </source>
</evidence>
<dbReference type="OrthoDB" id="4156714at2759"/>
<dbReference type="VEuPathDB" id="FungiDB:TSTA_108320"/>
<dbReference type="PhylomeDB" id="B8MUE0"/>
<name>B8MUE0_TALSN</name>